<evidence type="ECO:0000313" key="2">
    <source>
        <dbReference type="EMBL" id="PSN71000.1"/>
    </source>
</evidence>
<dbReference type="Proteomes" id="UP000240883">
    <property type="component" value="Unassembled WGS sequence"/>
</dbReference>
<evidence type="ECO:0000313" key="3">
    <source>
        <dbReference type="Proteomes" id="UP000240883"/>
    </source>
</evidence>
<organism evidence="2 3">
    <name type="scientific">Corynespora cassiicola Philippines</name>
    <dbReference type="NCBI Taxonomy" id="1448308"/>
    <lineage>
        <taxon>Eukaryota</taxon>
        <taxon>Fungi</taxon>
        <taxon>Dikarya</taxon>
        <taxon>Ascomycota</taxon>
        <taxon>Pezizomycotina</taxon>
        <taxon>Dothideomycetes</taxon>
        <taxon>Pleosporomycetidae</taxon>
        <taxon>Pleosporales</taxon>
        <taxon>Corynesporascaceae</taxon>
        <taxon>Corynespora</taxon>
    </lineage>
</organism>
<name>A0A2T2NZZ8_CORCC</name>
<protein>
    <recommendedName>
        <fullName evidence="4">F-box domain-containing protein</fullName>
    </recommendedName>
</protein>
<dbReference type="EMBL" id="KZ678131">
    <property type="protein sequence ID" value="PSN71000.1"/>
    <property type="molecule type" value="Genomic_DNA"/>
</dbReference>
<gene>
    <name evidence="2" type="ORF">BS50DRAFT_631037</name>
</gene>
<sequence>MAQTLSFSPLSLNLPSSRMSIDFSTLSTDFSTLAIHQSTPHKANTASRRPEPYIHRPSQHRAVRQPLALPELKEESESVITAPAHQKPPSWLRRKPVPDSSEQSSLSSLSRKTSTSSTQSTNSSATTLVSSVFSSARSDSTTRTSASSSLYSNPFEPPRKEATTLDKLPLSLLEHVIEYTLCLPLTVSIGPQDSANRHMQHRYHRAGLDYMDIQLILNHPIFLVSRHVREVALDVFHRRCDFVIDLHRIYHSKVSSTINENLKKHQRFWLDETPKMVRDSLQSLSRLYLRLPVPSTEAGIRRGRDETDWMDGSDGKGGGNWRVKSMKKEQEDAAEIQKCLEAIKELVMTDPGSDAANRPRASSLSHSLSIRRTKSGKNLRSKSVDYVRSSERLNPYGRDDDDKRKPLKRLELVLVKRSSHALVLPESLDLIRTLRSVPVTGFTKYYFELEGQKVAWATKYRKKWQGMEPDATRFLDDLRGLAVADKPIEPIQTPTQFQFVEVSRAGQLQLSESVLAKNPIVLEKPVKDLPDLPFQPISKANGRRWPWKKHGRKDSFTQIMDEGMDELGSSGTETSGRYQPPTVEELRKIADDIRNGLY</sequence>
<keyword evidence="3" id="KW-1185">Reference proteome</keyword>
<feature type="region of interest" description="Disordered" evidence="1">
    <location>
        <begin position="37"/>
        <end position="158"/>
    </location>
</feature>
<feature type="compositionally biased region" description="Polar residues" evidence="1">
    <location>
        <begin position="37"/>
        <end position="47"/>
    </location>
</feature>
<feature type="region of interest" description="Disordered" evidence="1">
    <location>
        <begin position="350"/>
        <end position="384"/>
    </location>
</feature>
<feature type="compositionally biased region" description="Low complexity" evidence="1">
    <location>
        <begin position="100"/>
        <end position="149"/>
    </location>
</feature>
<accession>A0A2T2NZZ8</accession>
<evidence type="ECO:0000256" key="1">
    <source>
        <dbReference type="SAM" id="MobiDB-lite"/>
    </source>
</evidence>
<proteinExistence type="predicted"/>
<feature type="compositionally biased region" description="Basic residues" evidence="1">
    <location>
        <begin position="369"/>
        <end position="380"/>
    </location>
</feature>
<dbReference type="AlphaFoldDB" id="A0A2T2NZZ8"/>
<dbReference type="OrthoDB" id="3694065at2759"/>
<reference evidence="2 3" key="1">
    <citation type="journal article" date="2018" name="Front. Microbiol.">
        <title>Genome-Wide Analysis of Corynespora cassiicola Leaf Fall Disease Putative Effectors.</title>
        <authorList>
            <person name="Lopez D."/>
            <person name="Ribeiro S."/>
            <person name="Label P."/>
            <person name="Fumanal B."/>
            <person name="Venisse J.S."/>
            <person name="Kohler A."/>
            <person name="de Oliveira R.R."/>
            <person name="Labutti K."/>
            <person name="Lipzen A."/>
            <person name="Lail K."/>
            <person name="Bauer D."/>
            <person name="Ohm R.A."/>
            <person name="Barry K.W."/>
            <person name="Spatafora J."/>
            <person name="Grigoriev I.V."/>
            <person name="Martin F.M."/>
            <person name="Pujade-Renaud V."/>
        </authorList>
    </citation>
    <scope>NUCLEOTIDE SEQUENCE [LARGE SCALE GENOMIC DNA]</scope>
    <source>
        <strain evidence="2 3">Philippines</strain>
    </source>
</reference>
<evidence type="ECO:0008006" key="4">
    <source>
        <dbReference type="Google" id="ProtNLM"/>
    </source>
</evidence>